<evidence type="ECO:0000313" key="3">
    <source>
        <dbReference type="Proteomes" id="UP001596105"/>
    </source>
</evidence>
<evidence type="ECO:0000313" key="2">
    <source>
        <dbReference type="EMBL" id="MFC5468062.1"/>
    </source>
</evidence>
<sequence length="39" mass="3969">MSIDSRDGATNPYGEVFGVSGLFVADNSVLPLTGASNPL</sequence>
<evidence type="ECO:0000259" key="1">
    <source>
        <dbReference type="Pfam" id="PF05199"/>
    </source>
</evidence>
<dbReference type="RefSeq" id="WP_378081383.1">
    <property type="nucleotide sequence ID" value="NZ_JBHSMH010000007.1"/>
</dbReference>
<comment type="caution">
    <text evidence="2">The sequence shown here is derived from an EMBL/GenBank/DDBJ whole genome shotgun (WGS) entry which is preliminary data.</text>
</comment>
<name>A0ABW0LSU2_9BACL</name>
<dbReference type="InterPro" id="IPR036188">
    <property type="entry name" value="FAD/NAD-bd_sf"/>
</dbReference>
<keyword evidence="3" id="KW-1185">Reference proteome</keyword>
<dbReference type="EMBL" id="JBHSMH010000007">
    <property type="protein sequence ID" value="MFC5468062.1"/>
    <property type="molecule type" value="Genomic_DNA"/>
</dbReference>
<dbReference type="Gene3D" id="3.50.50.60">
    <property type="entry name" value="FAD/NAD(P)-binding domain"/>
    <property type="match status" value="1"/>
</dbReference>
<feature type="domain" description="Glucose-methanol-choline oxidoreductase C-terminal" evidence="1">
    <location>
        <begin position="1"/>
        <end position="38"/>
    </location>
</feature>
<dbReference type="InterPro" id="IPR007867">
    <property type="entry name" value="GMC_OxRtase_C"/>
</dbReference>
<dbReference type="SUPFAM" id="SSF51905">
    <property type="entry name" value="FAD/NAD(P)-binding domain"/>
    <property type="match status" value="1"/>
</dbReference>
<proteinExistence type="predicted"/>
<dbReference type="Proteomes" id="UP001596105">
    <property type="component" value="Unassembled WGS sequence"/>
</dbReference>
<accession>A0ABW0LSU2</accession>
<protein>
    <submittedName>
        <fullName evidence="2">GMC oxidoreductase</fullName>
    </submittedName>
</protein>
<dbReference type="Pfam" id="PF05199">
    <property type="entry name" value="GMC_oxred_C"/>
    <property type="match status" value="1"/>
</dbReference>
<reference evidence="3" key="1">
    <citation type="journal article" date="2019" name="Int. J. Syst. Evol. Microbiol.">
        <title>The Global Catalogue of Microorganisms (GCM) 10K type strain sequencing project: providing services to taxonomists for standard genome sequencing and annotation.</title>
        <authorList>
            <consortium name="The Broad Institute Genomics Platform"/>
            <consortium name="The Broad Institute Genome Sequencing Center for Infectious Disease"/>
            <person name="Wu L."/>
            <person name="Ma J."/>
        </authorList>
    </citation>
    <scope>NUCLEOTIDE SEQUENCE [LARGE SCALE GENOMIC DNA]</scope>
    <source>
        <strain evidence="3">CCUG 57113</strain>
    </source>
</reference>
<organism evidence="2 3">
    <name type="scientific">Cohnella suwonensis</name>
    <dbReference type="NCBI Taxonomy" id="696072"/>
    <lineage>
        <taxon>Bacteria</taxon>
        <taxon>Bacillati</taxon>
        <taxon>Bacillota</taxon>
        <taxon>Bacilli</taxon>
        <taxon>Bacillales</taxon>
        <taxon>Paenibacillaceae</taxon>
        <taxon>Cohnella</taxon>
    </lineage>
</organism>
<gene>
    <name evidence="2" type="ORF">ACFPPD_04970</name>
</gene>